<accession>A0A6G1MLC3</accession>
<name>A0A6G1MLC3_ORBOL</name>
<dbReference type="Proteomes" id="UP000483672">
    <property type="component" value="Unassembled WGS sequence"/>
</dbReference>
<organism evidence="1 4">
    <name type="scientific">Orbilia oligospora</name>
    <name type="common">Nematode-trapping fungus</name>
    <name type="synonym">Arthrobotrys oligospora</name>
    <dbReference type="NCBI Taxonomy" id="2813651"/>
    <lineage>
        <taxon>Eukaryota</taxon>
        <taxon>Fungi</taxon>
        <taxon>Dikarya</taxon>
        <taxon>Ascomycota</taxon>
        <taxon>Pezizomycotina</taxon>
        <taxon>Orbiliomycetes</taxon>
        <taxon>Orbiliales</taxon>
        <taxon>Orbiliaceae</taxon>
        <taxon>Orbilia</taxon>
    </lineage>
</organism>
<gene>
    <name evidence="2" type="ORF">TWF191_007603</name>
    <name evidence="1" type="ORF">TWF679_001871</name>
</gene>
<dbReference type="EMBL" id="WIPF01000048">
    <property type="protein sequence ID" value="KAF3220032.1"/>
    <property type="molecule type" value="Genomic_DNA"/>
</dbReference>
<dbReference type="Proteomes" id="UP000614610">
    <property type="component" value="Unassembled WGS sequence"/>
</dbReference>
<reference evidence="1 3" key="1">
    <citation type="submission" date="2019-06" db="EMBL/GenBank/DDBJ databases">
        <authorList>
            <person name="Palmer J.M."/>
        </authorList>
    </citation>
    <scope>NUCLEOTIDE SEQUENCE</scope>
    <source>
        <strain evidence="2 3">TWF191</strain>
        <strain evidence="1">TWF679</strain>
    </source>
</reference>
<comment type="caution">
    <text evidence="1">The sequence shown here is derived from an EMBL/GenBank/DDBJ whole genome shotgun (WGS) entry which is preliminary data.</text>
</comment>
<evidence type="ECO:0000313" key="2">
    <source>
        <dbReference type="EMBL" id="KAF3220032.1"/>
    </source>
</evidence>
<protein>
    <submittedName>
        <fullName evidence="1">Uncharacterized protein</fullName>
    </submittedName>
</protein>
<dbReference type="AlphaFoldDB" id="A0A6G1MLC3"/>
<evidence type="ECO:0000313" key="4">
    <source>
        <dbReference type="Proteomes" id="UP000614610"/>
    </source>
</evidence>
<dbReference type="EMBL" id="WIWT01000013">
    <property type="protein sequence ID" value="KAF3217669.1"/>
    <property type="molecule type" value="Genomic_DNA"/>
</dbReference>
<proteinExistence type="predicted"/>
<evidence type="ECO:0000313" key="3">
    <source>
        <dbReference type="Proteomes" id="UP000483672"/>
    </source>
</evidence>
<sequence>MLKGFSEIMVKRRKLLKMDDADADDAGVDISFVMMAIEDDVEVGKQDFPMILRTSLGHTTT</sequence>
<evidence type="ECO:0000313" key="1">
    <source>
        <dbReference type="EMBL" id="KAF3217669.1"/>
    </source>
</evidence>